<feature type="region of interest" description="Disordered" evidence="7">
    <location>
        <begin position="259"/>
        <end position="298"/>
    </location>
</feature>
<evidence type="ECO:0000259" key="8">
    <source>
        <dbReference type="Pfam" id="PF06886"/>
    </source>
</evidence>
<dbReference type="InParanoid" id="A0A1Q3D736"/>
<feature type="region of interest" description="Disordered" evidence="7">
    <location>
        <begin position="483"/>
        <end position="529"/>
    </location>
</feature>
<dbReference type="AlphaFoldDB" id="A0A1Q3D736"/>
<dbReference type="EMBL" id="BDDD01004754">
    <property type="protein sequence ID" value="GAV88264.1"/>
    <property type="molecule type" value="Genomic_DNA"/>
</dbReference>
<feature type="compositionally biased region" description="Polar residues" evidence="7">
    <location>
        <begin position="271"/>
        <end position="282"/>
    </location>
</feature>
<evidence type="ECO:0000256" key="4">
    <source>
        <dbReference type="ARBA" id="ARBA00022701"/>
    </source>
</evidence>
<gene>
    <name evidence="9" type="ORF">CFOL_v3_31687</name>
</gene>
<evidence type="ECO:0000256" key="6">
    <source>
        <dbReference type="SAM" id="Coils"/>
    </source>
</evidence>
<evidence type="ECO:0000256" key="7">
    <source>
        <dbReference type="SAM" id="MobiDB-lite"/>
    </source>
</evidence>
<feature type="compositionally biased region" description="Basic residues" evidence="7">
    <location>
        <begin position="285"/>
        <end position="295"/>
    </location>
</feature>
<dbReference type="GO" id="GO:0005874">
    <property type="term" value="C:microtubule"/>
    <property type="evidence" value="ECO:0007669"/>
    <property type="project" value="UniProtKB-KW"/>
</dbReference>
<feature type="compositionally biased region" description="Polar residues" evidence="7">
    <location>
        <begin position="497"/>
        <end position="507"/>
    </location>
</feature>
<sequence>MGETTCLMQPFSYVSSLPNEANEGNPIHAFGQSISFGRFVPESLAWEKWSTFSHNRYVEEAERHSRPGSVAQKKAFFEAHYKQIAARKAAAALLEQENVASNDYPQREVEGDSQTRTLDSQVNVDKREEEVKIQNSAAGLVVENTEMKKSENEVVVENSVKFESLSQLGFVDDKMEASKLEVSEKTQKEKPLLQEPALSFLKSLHNGRASKLPPSPAKTTASTRSKKENHVIVTPISKTSTTDSLDYVQVSKLPISPAKFTAPTQPKKETNGTPIGNKTATCPANKKRSSPKSSHKSINFTPAREINRLASTIIRRFDSSGVGSSTKAAKDCSTPVKTPIMAYGPPKHPLATPWSENKSINRTTRTTLDPSTLASKTVRPKWHFFPTYFSKFFSPCRNKSQSPNLSTPFSFRTEERAARRKEKLEEKFNINQQQKVQYQATLKKKAETELRKLRQTLCFKARPLPDFYKERTAKNEMRQIPVTHPQSAKHSRKHAINTVQSTASQAQERPLKNISSKKFMEKNSPTPHYTLTQRTKLTHENMSPDILHE</sequence>
<keyword evidence="3" id="KW-0963">Cytoplasm</keyword>
<comment type="caution">
    <text evidence="9">The sequence shown here is derived from an EMBL/GenBank/DDBJ whole genome shotgun (WGS) entry which is preliminary data.</text>
</comment>
<protein>
    <submittedName>
        <fullName evidence="9">TPX2 domain-containing protein</fullName>
    </submittedName>
</protein>
<dbReference type="InterPro" id="IPR027329">
    <property type="entry name" value="TPX2_C"/>
</dbReference>
<reference evidence="10" key="1">
    <citation type="submission" date="2016-04" db="EMBL/GenBank/DDBJ databases">
        <title>Cephalotus genome sequencing.</title>
        <authorList>
            <person name="Fukushima K."/>
            <person name="Hasebe M."/>
            <person name="Fang X."/>
        </authorList>
    </citation>
    <scope>NUCLEOTIDE SEQUENCE [LARGE SCALE GENOMIC DNA]</scope>
    <source>
        <strain evidence="10">cv. St1</strain>
    </source>
</reference>
<feature type="domain" description="TPX2 C-terminal" evidence="8">
    <location>
        <begin position="409"/>
        <end position="477"/>
    </location>
</feature>
<evidence type="ECO:0000256" key="3">
    <source>
        <dbReference type="ARBA" id="ARBA00022490"/>
    </source>
</evidence>
<keyword evidence="10" id="KW-1185">Reference proteome</keyword>
<dbReference type="Proteomes" id="UP000187406">
    <property type="component" value="Unassembled WGS sequence"/>
</dbReference>
<evidence type="ECO:0000256" key="2">
    <source>
        <dbReference type="ARBA" id="ARBA00005885"/>
    </source>
</evidence>
<organism evidence="9 10">
    <name type="scientific">Cephalotus follicularis</name>
    <name type="common">Albany pitcher plant</name>
    <dbReference type="NCBI Taxonomy" id="3775"/>
    <lineage>
        <taxon>Eukaryota</taxon>
        <taxon>Viridiplantae</taxon>
        <taxon>Streptophyta</taxon>
        <taxon>Embryophyta</taxon>
        <taxon>Tracheophyta</taxon>
        <taxon>Spermatophyta</taxon>
        <taxon>Magnoliopsida</taxon>
        <taxon>eudicotyledons</taxon>
        <taxon>Gunneridae</taxon>
        <taxon>Pentapetalae</taxon>
        <taxon>rosids</taxon>
        <taxon>fabids</taxon>
        <taxon>Oxalidales</taxon>
        <taxon>Cephalotaceae</taxon>
        <taxon>Cephalotus</taxon>
    </lineage>
</organism>
<keyword evidence="6" id="KW-0175">Coiled coil</keyword>
<comment type="subcellular location">
    <subcellularLocation>
        <location evidence="1">Cytoplasm</location>
        <location evidence="1">Cytoskeleton</location>
    </subcellularLocation>
</comment>
<dbReference type="PANTHER" id="PTHR47067:SF7">
    <property type="entry name" value="TPX2 (TARGETING PROTEIN FOR XKLP2) PROTEIN FAMILY"/>
    <property type="match status" value="1"/>
</dbReference>
<evidence type="ECO:0000256" key="1">
    <source>
        <dbReference type="ARBA" id="ARBA00004245"/>
    </source>
</evidence>
<keyword evidence="4" id="KW-0493">Microtubule</keyword>
<dbReference type="STRING" id="3775.A0A1Q3D736"/>
<proteinExistence type="inferred from homology"/>
<dbReference type="FunCoup" id="A0A1Q3D736">
    <property type="interactions" value="217"/>
</dbReference>
<dbReference type="OrthoDB" id="621651at2759"/>
<evidence type="ECO:0000313" key="9">
    <source>
        <dbReference type="EMBL" id="GAV88264.1"/>
    </source>
</evidence>
<comment type="similarity">
    <text evidence="2">Belongs to the TPX2 family.</text>
</comment>
<accession>A0A1Q3D736</accession>
<name>A0A1Q3D736_CEPFO</name>
<feature type="coiled-coil region" evidence="6">
    <location>
        <begin position="414"/>
        <end position="441"/>
    </location>
</feature>
<dbReference type="PANTHER" id="PTHR47067">
    <property type="entry name" value="TPX2 (TARGETING PROTEIN FOR XKLP2) PROTEIN FAMILY-RELATED"/>
    <property type="match status" value="1"/>
</dbReference>
<evidence type="ECO:0000256" key="5">
    <source>
        <dbReference type="ARBA" id="ARBA00023212"/>
    </source>
</evidence>
<dbReference type="InterPro" id="IPR044216">
    <property type="entry name" value="WDL7"/>
</dbReference>
<keyword evidence="5" id="KW-0206">Cytoskeleton</keyword>
<feature type="region of interest" description="Disordered" evidence="7">
    <location>
        <begin position="206"/>
        <end position="229"/>
    </location>
</feature>
<evidence type="ECO:0000313" key="10">
    <source>
        <dbReference type="Proteomes" id="UP000187406"/>
    </source>
</evidence>
<dbReference type="Pfam" id="PF06886">
    <property type="entry name" value="TPX2"/>
    <property type="match status" value="1"/>
</dbReference>